<dbReference type="GO" id="GO:0005634">
    <property type="term" value="C:nucleus"/>
    <property type="evidence" value="ECO:0007669"/>
    <property type="project" value="TreeGrafter"/>
</dbReference>
<dbReference type="SUPFAM" id="SSF54236">
    <property type="entry name" value="Ubiquitin-like"/>
    <property type="match status" value="1"/>
</dbReference>
<dbReference type="Pfam" id="PF00789">
    <property type="entry name" value="UBX"/>
    <property type="match status" value="1"/>
</dbReference>
<dbReference type="CDD" id="cd01770">
    <property type="entry name" value="UBX_UBXN2"/>
    <property type="match status" value="1"/>
</dbReference>
<dbReference type="SUPFAM" id="SSF102848">
    <property type="entry name" value="NSFL1 (p97 ATPase) cofactor p47, SEP domain"/>
    <property type="match status" value="1"/>
</dbReference>
<feature type="compositionally biased region" description="Basic and acidic residues" evidence="1">
    <location>
        <begin position="290"/>
        <end position="303"/>
    </location>
</feature>
<feature type="region of interest" description="Disordered" evidence="1">
    <location>
        <begin position="43"/>
        <end position="207"/>
    </location>
</feature>
<dbReference type="PROSITE" id="PS51399">
    <property type="entry name" value="SEP"/>
    <property type="match status" value="1"/>
</dbReference>
<dbReference type="FunCoup" id="A0A1Y2B309">
    <property type="interactions" value="551"/>
</dbReference>
<feature type="domain" description="SEP" evidence="3">
    <location>
        <begin position="231"/>
        <end position="296"/>
    </location>
</feature>
<feature type="domain" description="UBX" evidence="2">
    <location>
        <begin position="363"/>
        <end position="438"/>
    </location>
</feature>
<dbReference type="FunFam" id="3.30.420.210:FF:000002">
    <property type="entry name" value="UBX domain-containing protein 1"/>
    <property type="match status" value="1"/>
</dbReference>
<gene>
    <name evidence="4" type="ORF">BCR39DRAFT_532677</name>
</gene>
<dbReference type="GO" id="GO:0061025">
    <property type="term" value="P:membrane fusion"/>
    <property type="evidence" value="ECO:0007669"/>
    <property type="project" value="TreeGrafter"/>
</dbReference>
<name>A0A1Y2B309_9TREE</name>
<dbReference type="GO" id="GO:0043161">
    <property type="term" value="P:proteasome-mediated ubiquitin-dependent protein catabolic process"/>
    <property type="evidence" value="ECO:0007669"/>
    <property type="project" value="TreeGrafter"/>
</dbReference>
<dbReference type="SMART" id="SM00166">
    <property type="entry name" value="UBX"/>
    <property type="match status" value="1"/>
</dbReference>
<dbReference type="InterPro" id="IPR029071">
    <property type="entry name" value="Ubiquitin-like_domsf"/>
</dbReference>
<dbReference type="InterPro" id="IPR036241">
    <property type="entry name" value="NSFL1C_SEP_dom_sf"/>
</dbReference>
<feature type="compositionally biased region" description="Acidic residues" evidence="1">
    <location>
        <begin position="49"/>
        <end position="63"/>
    </location>
</feature>
<dbReference type="Pfam" id="PF08059">
    <property type="entry name" value="SEP"/>
    <property type="match status" value="1"/>
</dbReference>
<dbReference type="STRING" id="71784.A0A1Y2B309"/>
<dbReference type="InterPro" id="IPR012989">
    <property type="entry name" value="SEP_domain"/>
</dbReference>
<accession>A0A1Y2B309</accession>
<dbReference type="InParanoid" id="A0A1Y2B309"/>
<feature type="region of interest" description="Disordered" evidence="1">
    <location>
        <begin position="247"/>
        <end position="267"/>
    </location>
</feature>
<dbReference type="AlphaFoldDB" id="A0A1Y2B309"/>
<dbReference type="InterPro" id="IPR001012">
    <property type="entry name" value="UBX_dom"/>
</dbReference>
<dbReference type="Pfam" id="PF14555">
    <property type="entry name" value="UBA_4"/>
    <property type="match status" value="1"/>
</dbReference>
<keyword evidence="5" id="KW-1185">Reference proteome</keyword>
<comment type="caution">
    <text evidence="4">The sequence shown here is derived from an EMBL/GenBank/DDBJ whole genome shotgun (WGS) entry which is preliminary data.</text>
</comment>
<dbReference type="EMBL" id="MCFC01000027">
    <property type="protein sequence ID" value="ORY29116.1"/>
    <property type="molecule type" value="Genomic_DNA"/>
</dbReference>
<dbReference type="GO" id="GO:0043130">
    <property type="term" value="F:ubiquitin binding"/>
    <property type="evidence" value="ECO:0007669"/>
    <property type="project" value="TreeGrafter"/>
</dbReference>
<feature type="region of interest" description="Disordered" evidence="1">
    <location>
        <begin position="290"/>
        <end position="362"/>
    </location>
</feature>
<dbReference type="Gene3D" id="3.30.420.210">
    <property type="entry name" value="SEP domain"/>
    <property type="match status" value="1"/>
</dbReference>
<protein>
    <submittedName>
        <fullName evidence="4">Ubiquitin-related domain-containing protein</fullName>
    </submittedName>
</protein>
<dbReference type="GO" id="GO:0005829">
    <property type="term" value="C:cytosol"/>
    <property type="evidence" value="ECO:0007669"/>
    <property type="project" value="TreeGrafter"/>
</dbReference>
<dbReference type="Proteomes" id="UP000193986">
    <property type="component" value="Unassembled WGS sequence"/>
</dbReference>
<evidence type="ECO:0000313" key="5">
    <source>
        <dbReference type="Proteomes" id="UP000193986"/>
    </source>
</evidence>
<evidence type="ECO:0000313" key="4">
    <source>
        <dbReference type="EMBL" id="ORY29116.1"/>
    </source>
</evidence>
<dbReference type="GO" id="GO:0007030">
    <property type="term" value="P:Golgi organization"/>
    <property type="evidence" value="ECO:0007669"/>
    <property type="project" value="TreeGrafter"/>
</dbReference>
<dbReference type="GO" id="GO:0000045">
    <property type="term" value="P:autophagosome assembly"/>
    <property type="evidence" value="ECO:0007669"/>
    <property type="project" value="TreeGrafter"/>
</dbReference>
<dbReference type="Gene3D" id="3.10.20.90">
    <property type="entry name" value="Phosphatidylinositol 3-kinase Catalytic Subunit, Chain A, domain 1"/>
    <property type="match status" value="1"/>
</dbReference>
<dbReference type="PANTHER" id="PTHR23333:SF20">
    <property type="entry name" value="NSFL1 COFACTOR P47"/>
    <property type="match status" value="1"/>
</dbReference>
<evidence type="ECO:0000259" key="2">
    <source>
        <dbReference type="PROSITE" id="PS50033"/>
    </source>
</evidence>
<feature type="compositionally biased region" description="Low complexity" evidence="1">
    <location>
        <begin position="338"/>
        <end position="358"/>
    </location>
</feature>
<reference evidence="4 5" key="1">
    <citation type="submission" date="2016-07" db="EMBL/GenBank/DDBJ databases">
        <title>Pervasive Adenine N6-methylation of Active Genes in Fungi.</title>
        <authorList>
            <consortium name="DOE Joint Genome Institute"/>
            <person name="Mondo S.J."/>
            <person name="Dannebaum R.O."/>
            <person name="Kuo R.C."/>
            <person name="Labutti K."/>
            <person name="Haridas S."/>
            <person name="Kuo A."/>
            <person name="Salamov A."/>
            <person name="Ahrendt S.R."/>
            <person name="Lipzen A."/>
            <person name="Sullivan W."/>
            <person name="Andreopoulos W.B."/>
            <person name="Clum A."/>
            <person name="Lindquist E."/>
            <person name="Daum C."/>
            <person name="Ramamoorthy G.K."/>
            <person name="Gryganskyi A."/>
            <person name="Culley D."/>
            <person name="Magnuson J.K."/>
            <person name="James T.Y."/>
            <person name="O'Malley M.A."/>
            <person name="Stajich J.E."/>
            <person name="Spatafora J.W."/>
            <person name="Visel A."/>
            <person name="Grigoriev I.V."/>
        </authorList>
    </citation>
    <scope>NUCLEOTIDE SEQUENCE [LARGE SCALE GENOMIC DNA]</scope>
    <source>
        <strain evidence="4 5">68-887.2</strain>
    </source>
</reference>
<dbReference type="OrthoDB" id="25887at2759"/>
<dbReference type="GO" id="GO:0031468">
    <property type="term" value="P:nuclear membrane reassembly"/>
    <property type="evidence" value="ECO:0007669"/>
    <property type="project" value="TreeGrafter"/>
</dbReference>
<proteinExistence type="predicted"/>
<dbReference type="SMART" id="SM00553">
    <property type="entry name" value="SEP"/>
    <property type="match status" value="1"/>
</dbReference>
<organism evidence="4 5">
    <name type="scientific">Naematelia encephala</name>
    <dbReference type="NCBI Taxonomy" id="71784"/>
    <lineage>
        <taxon>Eukaryota</taxon>
        <taxon>Fungi</taxon>
        <taxon>Dikarya</taxon>
        <taxon>Basidiomycota</taxon>
        <taxon>Agaricomycotina</taxon>
        <taxon>Tremellomycetes</taxon>
        <taxon>Tremellales</taxon>
        <taxon>Naemateliaceae</taxon>
        <taxon>Naematelia</taxon>
    </lineage>
</organism>
<evidence type="ECO:0000259" key="3">
    <source>
        <dbReference type="PROSITE" id="PS51399"/>
    </source>
</evidence>
<dbReference type="PROSITE" id="PS50033">
    <property type="entry name" value="UBX"/>
    <property type="match status" value="1"/>
</dbReference>
<sequence length="440" mass="47227">MPGLNPSQQDIEDFISITNSSTEQATHFLATGTTLQGAIEDYFAAQGAEDPEQVEDTDMPEPEEPPRAGGGMTLDGRPAEGLPEGWGRPERTRVGRVGQWSDAPRTGELATLGHDDDDDEDEDPRRPQEFYTGGERSGLAVQNPDAGRRGPGGLVDNILRQAASATRDREPEATTTTPFFRGAGNTLGTDETPAPSEAAPGPRVAPVSSSAFDQLLASMTGRAQSQPEPEPQTRQLIFWRNGFSIEDGPLHPYDNPQTQELLEAIQSGRAPPTLFNVRFDQPLTIQVSERRKEDYHVEKKPAKAFEGSGNRLGSPTREAIGSSSSMAMPGGILQGQGSSSSSTSTSTPAPSAPTSAASFAVDDSKPTTSIQVRLGDGTRLVARVNLTHTVGDLRNFVTASRPDNRPFVLQTTFPSKELSDFNATIEEAQLKNAVVVQRFT</sequence>
<evidence type="ECO:0000256" key="1">
    <source>
        <dbReference type="SAM" id="MobiDB-lite"/>
    </source>
</evidence>
<dbReference type="PANTHER" id="PTHR23333">
    <property type="entry name" value="UBX DOMAIN CONTAINING PROTEIN"/>
    <property type="match status" value="1"/>
</dbReference>